<dbReference type="AlphaFoldDB" id="A0A6C2U1W7"/>
<evidence type="ECO:0000256" key="1">
    <source>
        <dbReference type="ARBA" id="ARBA00022723"/>
    </source>
</evidence>
<evidence type="ECO:0000313" key="7">
    <source>
        <dbReference type="EMBL" id="VGO13581.1"/>
    </source>
</evidence>
<dbReference type="InterPro" id="IPR015888">
    <property type="entry name" value="Fuc_isomerase_C"/>
</dbReference>
<evidence type="ECO:0000259" key="6">
    <source>
        <dbReference type="Pfam" id="PF02952"/>
    </source>
</evidence>
<gene>
    <name evidence="7" type="ORF">PDESU_02138</name>
</gene>
<dbReference type="InterPro" id="IPR009015">
    <property type="entry name" value="Fucose_isomerase_N/cen_sf"/>
</dbReference>
<dbReference type="SUPFAM" id="SSF53743">
    <property type="entry name" value="FucI/AraA N-terminal and middle domains"/>
    <property type="match status" value="1"/>
</dbReference>
<sequence length="468" mass="51106">MKAGIFSIGLDTYWPQFDGLLDNLNGYHAEIRDRIGDMGAELVDAGMVDNVEKAGAAAELFKKEDVEVIFLFISTYALSSTVLPVVQKTKVPVVMLNLQPVAQLDYEKFNALGDRGVMTGVWLEHCQSCSVPELACVFNRTGIDYHVVTGYLQEEEAWQEIQDWVDAANVAAGMRENRVGVLGHYYCGMLDVYSDLTQQSATFGNHFQLLEMCEVYELRKAVTDDEVATKVAELNEKFEVSAECEQAEIERAAKTSVALDKLIDKHNLGSMAYYYEGAGEYENIVTSVIAGNTLLTGRNIPVAGECEVKNVQAMKIMDLFGVGGSFSEFYLSDFVDDVVYLGHDGPAHFAISEGRVALVPLSVYHGKPGKGLSVQMTVQHGPVTILSVVTRRDGSVFLQFAEGESVPGPILQIGNTNSRYKFSIGAKGFMNDWSKGGPAHHCAIGVGHIGDKIEKLGALLGIEVSRIC</sequence>
<dbReference type="GO" id="GO:0046872">
    <property type="term" value="F:metal ion binding"/>
    <property type="evidence" value="ECO:0007669"/>
    <property type="project" value="UniProtKB-KW"/>
</dbReference>
<dbReference type="GO" id="GO:0008733">
    <property type="term" value="F:L-arabinose isomerase activity"/>
    <property type="evidence" value="ECO:0007669"/>
    <property type="project" value="InterPro"/>
</dbReference>
<dbReference type="GO" id="GO:0008736">
    <property type="term" value="F:L-fucose isomerase activity"/>
    <property type="evidence" value="ECO:0007669"/>
    <property type="project" value="InterPro"/>
</dbReference>
<keyword evidence="5" id="KW-0119">Carbohydrate metabolism</keyword>
<evidence type="ECO:0000256" key="2">
    <source>
        <dbReference type="ARBA" id="ARBA00022935"/>
    </source>
</evidence>
<dbReference type="GO" id="GO:0019569">
    <property type="term" value="P:L-arabinose catabolic process to D-xylulose 5-phosphate"/>
    <property type="evidence" value="ECO:0007669"/>
    <property type="project" value="TreeGrafter"/>
</dbReference>
<dbReference type="SUPFAM" id="SSF50443">
    <property type="entry name" value="FucI/AraA C-terminal domain-like"/>
    <property type="match status" value="1"/>
</dbReference>
<keyword evidence="8" id="KW-1185">Reference proteome</keyword>
<dbReference type="InterPro" id="IPR038583">
    <property type="entry name" value="AraA_N_sf"/>
</dbReference>
<evidence type="ECO:0000256" key="3">
    <source>
        <dbReference type="ARBA" id="ARBA00023211"/>
    </source>
</evidence>
<dbReference type="RefSeq" id="WP_136079143.1">
    <property type="nucleotide sequence ID" value="NZ_CAAHFG010000001.1"/>
</dbReference>
<dbReference type="Gene3D" id="3.40.50.10940">
    <property type="match status" value="1"/>
</dbReference>
<keyword evidence="1" id="KW-0479">Metal-binding</keyword>
<evidence type="ECO:0000256" key="5">
    <source>
        <dbReference type="ARBA" id="ARBA00023277"/>
    </source>
</evidence>
<accession>A0A6C2U1W7</accession>
<name>A0A6C2U1W7_PONDE</name>
<protein>
    <recommendedName>
        <fullName evidence="6">L-fucose isomerase C-terminal domain-containing protein</fullName>
    </recommendedName>
</protein>
<dbReference type="Proteomes" id="UP000366872">
    <property type="component" value="Unassembled WGS sequence"/>
</dbReference>
<keyword evidence="2" id="KW-0054">Arabinose catabolism</keyword>
<dbReference type="InterPro" id="IPR004216">
    <property type="entry name" value="Fuc/Ara_isomerase_C"/>
</dbReference>
<reference evidence="7 8" key="1">
    <citation type="submission" date="2019-04" db="EMBL/GenBank/DDBJ databases">
        <authorList>
            <person name="Van Vliet M D."/>
        </authorList>
    </citation>
    <scope>NUCLEOTIDE SEQUENCE [LARGE SCALE GENOMIC DNA]</scope>
    <source>
        <strain evidence="7 8">F1</strain>
    </source>
</reference>
<organism evidence="7 8">
    <name type="scientific">Pontiella desulfatans</name>
    <dbReference type="NCBI Taxonomy" id="2750659"/>
    <lineage>
        <taxon>Bacteria</taxon>
        <taxon>Pseudomonadati</taxon>
        <taxon>Kiritimatiellota</taxon>
        <taxon>Kiritimatiellia</taxon>
        <taxon>Kiritimatiellales</taxon>
        <taxon>Pontiellaceae</taxon>
        <taxon>Pontiella</taxon>
    </lineage>
</organism>
<dbReference type="EMBL" id="CAAHFG010000001">
    <property type="protein sequence ID" value="VGO13581.1"/>
    <property type="molecule type" value="Genomic_DNA"/>
</dbReference>
<dbReference type="Pfam" id="PF02952">
    <property type="entry name" value="Fucose_iso_C"/>
    <property type="match status" value="1"/>
</dbReference>
<keyword evidence="4" id="KW-0413">Isomerase</keyword>
<feature type="domain" description="L-fucose isomerase C-terminal" evidence="6">
    <location>
        <begin position="371"/>
        <end position="465"/>
    </location>
</feature>
<dbReference type="CDD" id="cd00578">
    <property type="entry name" value="L-fuc_L-ara-isomerases"/>
    <property type="match status" value="1"/>
</dbReference>
<evidence type="ECO:0000256" key="4">
    <source>
        <dbReference type="ARBA" id="ARBA00023235"/>
    </source>
</evidence>
<dbReference type="GO" id="GO:0005829">
    <property type="term" value="C:cytosol"/>
    <property type="evidence" value="ECO:0007669"/>
    <property type="project" value="TreeGrafter"/>
</dbReference>
<evidence type="ECO:0000313" key="8">
    <source>
        <dbReference type="Proteomes" id="UP000366872"/>
    </source>
</evidence>
<keyword evidence="3" id="KW-0464">Manganese</keyword>
<dbReference type="InterPro" id="IPR003762">
    <property type="entry name" value="Lara_isomerase"/>
</dbReference>
<dbReference type="GO" id="GO:0006004">
    <property type="term" value="P:fucose metabolic process"/>
    <property type="evidence" value="ECO:0007669"/>
    <property type="project" value="InterPro"/>
</dbReference>
<proteinExistence type="predicted"/>
<dbReference type="PANTHER" id="PTHR38464:SF1">
    <property type="entry name" value="L-ARABINOSE ISOMERASE"/>
    <property type="match status" value="1"/>
</dbReference>
<dbReference type="PANTHER" id="PTHR38464">
    <property type="entry name" value="L-ARABINOSE ISOMERASE"/>
    <property type="match status" value="1"/>
</dbReference>